<dbReference type="EMBL" id="JBHTEK010000001">
    <property type="protein sequence ID" value="MFC7667447.1"/>
    <property type="molecule type" value="Genomic_DNA"/>
</dbReference>
<organism evidence="4 5">
    <name type="scientific">Hymenobacter humi</name>
    <dbReference type="NCBI Taxonomy" id="1411620"/>
    <lineage>
        <taxon>Bacteria</taxon>
        <taxon>Pseudomonadati</taxon>
        <taxon>Bacteroidota</taxon>
        <taxon>Cytophagia</taxon>
        <taxon>Cytophagales</taxon>
        <taxon>Hymenobacteraceae</taxon>
        <taxon>Hymenobacter</taxon>
    </lineage>
</organism>
<dbReference type="Gene3D" id="2.60.40.790">
    <property type="match status" value="1"/>
</dbReference>
<reference evidence="5" key="1">
    <citation type="journal article" date="2019" name="Int. J. Syst. Evol. Microbiol.">
        <title>The Global Catalogue of Microorganisms (GCM) 10K type strain sequencing project: providing services to taxonomists for standard genome sequencing and annotation.</title>
        <authorList>
            <consortium name="The Broad Institute Genomics Platform"/>
            <consortium name="The Broad Institute Genome Sequencing Center for Infectious Disease"/>
            <person name="Wu L."/>
            <person name="Ma J."/>
        </authorList>
    </citation>
    <scope>NUCLEOTIDE SEQUENCE [LARGE SCALE GENOMIC DNA]</scope>
    <source>
        <strain evidence="5">JCM 19635</strain>
    </source>
</reference>
<accession>A0ABW2U504</accession>
<comment type="similarity">
    <text evidence="1 2">Belongs to the small heat shock protein (HSP20) family.</text>
</comment>
<evidence type="ECO:0000259" key="3">
    <source>
        <dbReference type="PROSITE" id="PS01031"/>
    </source>
</evidence>
<dbReference type="SUPFAM" id="SSF49764">
    <property type="entry name" value="HSP20-like chaperones"/>
    <property type="match status" value="1"/>
</dbReference>
<feature type="domain" description="SHSP" evidence="3">
    <location>
        <begin position="1"/>
        <end position="65"/>
    </location>
</feature>
<evidence type="ECO:0000313" key="4">
    <source>
        <dbReference type="EMBL" id="MFC7667447.1"/>
    </source>
</evidence>
<protein>
    <submittedName>
        <fullName evidence="4">Hsp20/alpha crystallin family protein</fullName>
    </submittedName>
</protein>
<dbReference type="InterPro" id="IPR008978">
    <property type="entry name" value="HSP20-like_chaperone"/>
</dbReference>
<evidence type="ECO:0000256" key="1">
    <source>
        <dbReference type="PROSITE-ProRule" id="PRU00285"/>
    </source>
</evidence>
<dbReference type="PROSITE" id="PS01031">
    <property type="entry name" value="SHSP"/>
    <property type="match status" value="1"/>
</dbReference>
<evidence type="ECO:0000313" key="5">
    <source>
        <dbReference type="Proteomes" id="UP001596513"/>
    </source>
</evidence>
<keyword evidence="5" id="KW-1185">Reference proteome</keyword>
<sequence length="65" mass="7337">MVSPEAPAAPRFRHVETNFGSFTRSFRLPDTVNVKGISAELTDGLLRLTLPFDVEKVTKQHIEIR</sequence>
<dbReference type="CDD" id="cd06464">
    <property type="entry name" value="ACD_sHsps-like"/>
    <property type="match status" value="1"/>
</dbReference>
<evidence type="ECO:0000256" key="2">
    <source>
        <dbReference type="RuleBase" id="RU003616"/>
    </source>
</evidence>
<name>A0ABW2U504_9BACT</name>
<proteinExistence type="inferred from homology"/>
<dbReference type="Pfam" id="PF00011">
    <property type="entry name" value="HSP20"/>
    <property type="match status" value="1"/>
</dbReference>
<dbReference type="Proteomes" id="UP001596513">
    <property type="component" value="Unassembled WGS sequence"/>
</dbReference>
<comment type="caution">
    <text evidence="4">The sequence shown here is derived from an EMBL/GenBank/DDBJ whole genome shotgun (WGS) entry which is preliminary data.</text>
</comment>
<dbReference type="InterPro" id="IPR002068">
    <property type="entry name" value="A-crystallin/Hsp20_dom"/>
</dbReference>
<dbReference type="RefSeq" id="WP_380201976.1">
    <property type="nucleotide sequence ID" value="NZ_JBHTEK010000001.1"/>
</dbReference>
<gene>
    <name evidence="4" type="ORF">ACFQT0_08630</name>
</gene>